<dbReference type="STRING" id="33007.HMPREF3198_00442"/>
<dbReference type="EMBL" id="PKKO01000004">
    <property type="protein sequence ID" value="PKY72028.1"/>
    <property type="molecule type" value="Genomic_DNA"/>
</dbReference>
<dbReference type="UniPathway" id="UPA00079"/>
<dbReference type="NCBIfam" id="TIGR00173">
    <property type="entry name" value="menD"/>
    <property type="match status" value="1"/>
</dbReference>
<dbReference type="AlphaFoldDB" id="A0A2I1ILM5"/>
<evidence type="ECO:0000313" key="9">
    <source>
        <dbReference type="Proteomes" id="UP000235122"/>
    </source>
</evidence>
<comment type="catalytic activity">
    <reaction evidence="6">
        <text>isochorismate + 2-oxoglutarate + H(+) = 5-enolpyruvoyl-6-hydroxy-2-succinyl-cyclohex-3-ene-1-carboxylate + CO2</text>
        <dbReference type="Rhea" id="RHEA:25593"/>
        <dbReference type="ChEBI" id="CHEBI:15378"/>
        <dbReference type="ChEBI" id="CHEBI:16526"/>
        <dbReference type="ChEBI" id="CHEBI:16810"/>
        <dbReference type="ChEBI" id="CHEBI:29780"/>
        <dbReference type="ChEBI" id="CHEBI:58818"/>
        <dbReference type="EC" id="2.2.1.9"/>
    </reaction>
</comment>
<dbReference type="GO" id="GO:0030976">
    <property type="term" value="F:thiamine pyrophosphate binding"/>
    <property type="evidence" value="ECO:0007669"/>
    <property type="project" value="UniProtKB-UniRule"/>
</dbReference>
<dbReference type="CDD" id="cd02009">
    <property type="entry name" value="TPP_SHCHC_synthase"/>
    <property type="match status" value="1"/>
</dbReference>
<keyword evidence="3 6" id="KW-0460">Magnesium</keyword>
<dbReference type="InterPro" id="IPR012001">
    <property type="entry name" value="Thiamin_PyroP_enz_TPP-bd_dom"/>
</dbReference>
<sequence>MHFGAAEETYGNDPTASRARDVIGALIGAGVCHLVICPGSRNAPLTYAAAAAERAGKLKLHVRVDERTAGFFALGIARGLQLQAKQAPVAICTTSGTAVSNLHPALAEADANGIPLIAVSADRPARLRGTGANQTTWQVGMFGQNVRAEADLPARGEGGRALARQIFRLVDAALGEGGRPGPVHLNVCLDEPLAGKAAEPKIIARPRRERSGLGRRGWPKGLDPNANTVIVAGDDMGSGEQIVALSRAKGWPLLAEPTSPACYGPALAHYLYYLDKMPAIEQVLVCGHPTLSRPITKLLSRTDLNIVAVTDSTGRYCDVAGTVATVLEEVPKAEAAPGKTNLSGGEGERQAPLPDKWRAAEAAAAKALTSRLSQIPEAGEPLDPLQVATTIWRIQGEGHAPLLLFGASNTIRLVDRAGTTPATPVQALANRGLAGIDGTLSCARGLASGTGQPVRAVVGDLTFLHDLGGLLNGRYEEQVDLQIVVLNDAGGSIFAGLEHGGQLHRQDFARFFATPQDFALPALARGLGATYQVIPTLESLERALAMPVRGVSILEIDTAVPNLRQLDQALSEKMEAALAPLFS</sequence>
<keyword evidence="9" id="KW-1185">Reference proteome</keyword>
<accession>A0A2I1ILM5</accession>
<dbReference type="GO" id="GO:0000287">
    <property type="term" value="F:magnesium ion binding"/>
    <property type="evidence" value="ECO:0007669"/>
    <property type="project" value="UniProtKB-UniRule"/>
</dbReference>
<keyword evidence="5 6" id="KW-0464">Manganese</keyword>
<dbReference type="Gene3D" id="3.40.50.970">
    <property type="match status" value="2"/>
</dbReference>
<evidence type="ECO:0000256" key="2">
    <source>
        <dbReference type="ARBA" id="ARBA00022723"/>
    </source>
</evidence>
<organism evidence="8 9">
    <name type="scientific">Winkia neuii</name>
    <dbReference type="NCBI Taxonomy" id="33007"/>
    <lineage>
        <taxon>Bacteria</taxon>
        <taxon>Bacillati</taxon>
        <taxon>Actinomycetota</taxon>
        <taxon>Actinomycetes</taxon>
        <taxon>Actinomycetales</taxon>
        <taxon>Actinomycetaceae</taxon>
        <taxon>Winkia</taxon>
    </lineage>
</organism>
<dbReference type="Gene3D" id="3.40.50.1220">
    <property type="entry name" value="TPP-binding domain"/>
    <property type="match status" value="1"/>
</dbReference>
<comment type="subunit">
    <text evidence="6">Homodimer.</text>
</comment>
<dbReference type="CDD" id="cd07037">
    <property type="entry name" value="TPP_PYR_MenD"/>
    <property type="match status" value="1"/>
</dbReference>
<comment type="similarity">
    <text evidence="6">Belongs to the TPP enzyme family. MenD subfamily.</text>
</comment>
<dbReference type="EC" id="2.2.1.9" evidence="6"/>
<keyword evidence="4 6" id="KW-0786">Thiamine pyrophosphate</keyword>
<evidence type="ECO:0000256" key="6">
    <source>
        <dbReference type="HAMAP-Rule" id="MF_01659"/>
    </source>
</evidence>
<comment type="pathway">
    <text evidence="6">Quinol/quinone metabolism; menaquinone biosynthesis.</text>
</comment>
<feature type="domain" description="Thiamine pyrophosphate enzyme N-terminal TPP-binding" evidence="7">
    <location>
        <begin position="21"/>
        <end position="135"/>
    </location>
</feature>
<dbReference type="GO" id="GO:0070204">
    <property type="term" value="F:2-succinyl-5-enolpyruvyl-6-hydroxy-3-cyclohexene-1-carboxylic-acid synthase activity"/>
    <property type="evidence" value="ECO:0007669"/>
    <property type="project" value="UniProtKB-UniRule"/>
</dbReference>
<evidence type="ECO:0000256" key="1">
    <source>
        <dbReference type="ARBA" id="ARBA00022679"/>
    </source>
</evidence>
<protein>
    <recommendedName>
        <fullName evidence="6">2-succinyl-5-enolpyruvyl-6-hydroxy-3-cyclohexene-1-carboxylate synthase</fullName>
        <shortName evidence="6">SEPHCHC synthase</shortName>
        <ecNumber evidence="6">2.2.1.9</ecNumber>
    </recommendedName>
    <alternativeName>
        <fullName evidence="6">Menaquinone biosynthesis protein MenD</fullName>
    </alternativeName>
</protein>
<dbReference type="GeneID" id="35867496"/>
<comment type="cofactor">
    <cofactor evidence="6">
        <name>Mg(2+)</name>
        <dbReference type="ChEBI" id="CHEBI:18420"/>
    </cofactor>
    <cofactor evidence="6">
        <name>Mn(2+)</name>
        <dbReference type="ChEBI" id="CHEBI:29035"/>
    </cofactor>
</comment>
<comment type="cofactor">
    <cofactor evidence="6">
        <name>thiamine diphosphate</name>
        <dbReference type="ChEBI" id="CHEBI:58937"/>
    </cofactor>
    <text evidence="6">Binds 1 thiamine pyrophosphate per subunit.</text>
</comment>
<dbReference type="GO" id="GO:0030145">
    <property type="term" value="F:manganese ion binding"/>
    <property type="evidence" value="ECO:0007669"/>
    <property type="project" value="UniProtKB-UniRule"/>
</dbReference>
<dbReference type="GO" id="GO:0009234">
    <property type="term" value="P:menaquinone biosynthetic process"/>
    <property type="evidence" value="ECO:0007669"/>
    <property type="project" value="UniProtKB-UniRule"/>
</dbReference>
<dbReference type="PANTHER" id="PTHR42916">
    <property type="entry name" value="2-SUCCINYL-5-ENOLPYRUVYL-6-HYDROXY-3-CYCLOHEXENE-1-CARBOXYLATE SYNTHASE"/>
    <property type="match status" value="1"/>
</dbReference>
<evidence type="ECO:0000259" key="7">
    <source>
        <dbReference type="Pfam" id="PF02776"/>
    </source>
</evidence>
<keyword evidence="2 6" id="KW-0479">Metal-binding</keyword>
<dbReference type="HAMAP" id="MF_01659">
    <property type="entry name" value="MenD"/>
    <property type="match status" value="1"/>
</dbReference>
<dbReference type="Proteomes" id="UP000235122">
    <property type="component" value="Unassembled WGS sequence"/>
</dbReference>
<dbReference type="InterPro" id="IPR029061">
    <property type="entry name" value="THDP-binding"/>
</dbReference>
<dbReference type="SUPFAM" id="SSF52518">
    <property type="entry name" value="Thiamin diphosphate-binding fold (THDP-binding)"/>
    <property type="match status" value="2"/>
</dbReference>
<comment type="pathway">
    <text evidence="6">Quinol/quinone metabolism; 1,4-dihydroxy-2-naphthoate biosynthesis; 1,4-dihydroxy-2-naphthoate from chorismate: step 2/7.</text>
</comment>
<dbReference type="PIRSF" id="PIRSF004983">
    <property type="entry name" value="MenD"/>
    <property type="match status" value="1"/>
</dbReference>
<dbReference type="Pfam" id="PF02776">
    <property type="entry name" value="TPP_enzyme_N"/>
    <property type="match status" value="1"/>
</dbReference>
<evidence type="ECO:0000256" key="4">
    <source>
        <dbReference type="ARBA" id="ARBA00023052"/>
    </source>
</evidence>
<keyword evidence="1 6" id="KW-0808">Transferase</keyword>
<gene>
    <name evidence="6 8" type="primary">menD</name>
    <name evidence="8" type="ORF">CYJ19_07390</name>
</gene>
<evidence type="ECO:0000256" key="5">
    <source>
        <dbReference type="ARBA" id="ARBA00023211"/>
    </source>
</evidence>
<dbReference type="UniPathway" id="UPA01057">
    <property type="reaction ID" value="UER00164"/>
</dbReference>
<dbReference type="RefSeq" id="WP_051141878.1">
    <property type="nucleotide sequence ID" value="NZ_JASOXK010000003.1"/>
</dbReference>
<keyword evidence="6" id="KW-0474">Menaquinone biosynthesis</keyword>
<name>A0A2I1ILM5_9ACTO</name>
<reference evidence="8 9" key="1">
    <citation type="submission" date="2017-12" db="EMBL/GenBank/DDBJ databases">
        <title>Phylogenetic diversity of female urinary microbiome.</title>
        <authorList>
            <person name="Thomas-White K."/>
            <person name="Wolfe A.J."/>
        </authorList>
    </citation>
    <scope>NUCLEOTIDE SEQUENCE [LARGE SCALE GENOMIC DNA]</scope>
    <source>
        <strain evidence="8 9">UMB0402</strain>
    </source>
</reference>
<evidence type="ECO:0000313" key="8">
    <source>
        <dbReference type="EMBL" id="PKY72028.1"/>
    </source>
</evidence>
<dbReference type="PANTHER" id="PTHR42916:SF1">
    <property type="entry name" value="PROTEIN PHYLLO, CHLOROPLASTIC"/>
    <property type="match status" value="1"/>
</dbReference>
<proteinExistence type="inferred from homology"/>
<evidence type="ECO:0000256" key="3">
    <source>
        <dbReference type="ARBA" id="ARBA00022842"/>
    </source>
</evidence>
<comment type="caution">
    <text evidence="8">The sequence shown here is derived from an EMBL/GenBank/DDBJ whole genome shotgun (WGS) entry which is preliminary data.</text>
</comment>
<dbReference type="InterPro" id="IPR004433">
    <property type="entry name" value="MenaQ_synth_MenD"/>
</dbReference>
<comment type="function">
    <text evidence="6">Catalyzes the thiamine diphosphate-dependent decarboxylation of 2-oxoglutarate and the subsequent addition of the resulting succinic semialdehyde-thiamine pyrophosphate anion to isochorismate to yield 2-succinyl-5-enolpyruvyl-6-hydroxy-3-cyclohexene-1-carboxylate (SEPHCHC).</text>
</comment>